<evidence type="ECO:0000313" key="3">
    <source>
        <dbReference type="Proteomes" id="UP000366065"/>
    </source>
</evidence>
<feature type="transmembrane region" description="Helical" evidence="1">
    <location>
        <begin position="20"/>
        <end position="40"/>
    </location>
</feature>
<keyword evidence="3" id="KW-1185">Reference proteome</keyword>
<reference evidence="2 3" key="1">
    <citation type="submission" date="2019-08" db="EMBL/GenBank/DDBJ databases">
        <authorList>
            <person name="Peeters C."/>
        </authorList>
    </citation>
    <scope>NUCLEOTIDE SEQUENCE [LARGE SCALE GENOMIC DNA]</scope>
    <source>
        <strain evidence="2 3">LMG 20602</strain>
    </source>
</reference>
<proteinExistence type="predicted"/>
<sequence length="723" mass="77469">MWSHRLLAGLARLDITSPRATYVSRSIVAAWLALCVAYLLELEMPFSAATTVLLVVNPVQGAVIGKGAWRVLGTLVGIVASFVLMSAFAEMPWLFVLGFATWLGVCVAGMTMLRHFRASGVVVAGYTVGLATFGALTHPHLAFEHVIGRGSTVMVGVVCLSLVTALFSRRGVRSKLDAMLSRLATRAAQTIAADSEKEGAAAAAGADDLRRQLIAEIYGVDDLLAVGKAESVDLAHRAHAVRHAMASLFAALTAASAGGMSRPAPSALRTMLTHAWQDAAQAIGSGPEGLEHAADCLREARAKLRRAMADVASISPETLIALDRLIEQIDDYLAALDGLASLHRPRPAGGGVTVRFHRDPRAALQNGVRSALTLFAAGAAWIVTGWPHGDMMLLIVAPYCALLAAAPNPVAGAWQFVKGTLFAVPVAFVCAFYVLPHIEGLPLLLVVLGMFWLPGIYATTLPKHSLAALAYLVGFNTLTAADNPMHYDVPLFLNWSLAWIAGTLLAWLGFRVLLPRVLPKDIARLQKRIRDEALRALWGAASSISRHSAGPGIDVGGRLSSARTSARASARVWQWRQQHRIAQLGALRKAQPEAMRRDVDDALASLHLGREAWRLRVWMLRDGGEDGNEGHAEPARMPVAREVVATALARMSRRTRAGRPALAARHARYAARRLASLQAALSLATDQSLPLARLVAALTDIAELLDAHAAYFASRPTDRTHAQ</sequence>
<dbReference type="Pfam" id="PF04632">
    <property type="entry name" value="FUSC"/>
    <property type="match status" value="2"/>
</dbReference>
<feature type="transmembrane region" description="Helical" evidence="1">
    <location>
        <begin position="94"/>
        <end position="113"/>
    </location>
</feature>
<feature type="transmembrane region" description="Helical" evidence="1">
    <location>
        <begin position="416"/>
        <end position="435"/>
    </location>
</feature>
<dbReference type="EMBL" id="CABPRV010000013">
    <property type="protein sequence ID" value="VVE48761.1"/>
    <property type="molecule type" value="Genomic_DNA"/>
</dbReference>
<gene>
    <name evidence="2" type="ORF">PCA20602_04571</name>
</gene>
<comment type="caution">
    <text evidence="2">The sequence shown here is derived from an EMBL/GenBank/DDBJ whole genome shotgun (WGS) entry which is preliminary data.</text>
</comment>
<name>A0ABY6WAZ3_9BURK</name>
<feature type="transmembrane region" description="Helical" evidence="1">
    <location>
        <begin position="441"/>
        <end position="458"/>
    </location>
</feature>
<evidence type="ECO:0000313" key="2">
    <source>
        <dbReference type="EMBL" id="VVE48761.1"/>
    </source>
</evidence>
<feature type="transmembrane region" description="Helical" evidence="1">
    <location>
        <begin position="120"/>
        <end position="141"/>
    </location>
</feature>
<dbReference type="Proteomes" id="UP000366065">
    <property type="component" value="Unassembled WGS sequence"/>
</dbReference>
<keyword evidence="1" id="KW-0812">Transmembrane</keyword>
<evidence type="ECO:0000256" key="1">
    <source>
        <dbReference type="SAM" id="Phobius"/>
    </source>
</evidence>
<accession>A0ABY6WAZ3</accession>
<dbReference type="InterPro" id="IPR006726">
    <property type="entry name" value="PHBA_efflux_AaeB/fusaric-R"/>
</dbReference>
<feature type="transmembrane region" description="Helical" evidence="1">
    <location>
        <begin position="46"/>
        <end position="64"/>
    </location>
</feature>
<feature type="transmembrane region" description="Helical" evidence="1">
    <location>
        <begin position="493"/>
        <end position="514"/>
    </location>
</feature>
<feature type="transmembrane region" description="Helical" evidence="1">
    <location>
        <begin position="71"/>
        <end position="88"/>
    </location>
</feature>
<protein>
    <submittedName>
        <fullName evidence="2">FUSC family protein</fullName>
    </submittedName>
</protein>
<feature type="transmembrane region" description="Helical" evidence="1">
    <location>
        <begin position="367"/>
        <end position="386"/>
    </location>
</feature>
<organism evidence="2 3">
    <name type="scientific">Pandoraea capi</name>
    <dbReference type="NCBI Taxonomy" id="2508286"/>
    <lineage>
        <taxon>Bacteria</taxon>
        <taxon>Pseudomonadati</taxon>
        <taxon>Pseudomonadota</taxon>
        <taxon>Betaproteobacteria</taxon>
        <taxon>Burkholderiales</taxon>
        <taxon>Burkholderiaceae</taxon>
        <taxon>Pandoraea</taxon>
    </lineage>
</organism>
<feature type="transmembrane region" description="Helical" evidence="1">
    <location>
        <begin position="147"/>
        <end position="167"/>
    </location>
</feature>
<keyword evidence="1" id="KW-1133">Transmembrane helix</keyword>
<keyword evidence="1" id="KW-0472">Membrane</keyword>